<organism evidence="10 11">
    <name type="scientific">Artemisia annua</name>
    <name type="common">Sweet wormwood</name>
    <dbReference type="NCBI Taxonomy" id="35608"/>
    <lineage>
        <taxon>Eukaryota</taxon>
        <taxon>Viridiplantae</taxon>
        <taxon>Streptophyta</taxon>
        <taxon>Embryophyta</taxon>
        <taxon>Tracheophyta</taxon>
        <taxon>Spermatophyta</taxon>
        <taxon>Magnoliopsida</taxon>
        <taxon>eudicotyledons</taxon>
        <taxon>Gunneridae</taxon>
        <taxon>Pentapetalae</taxon>
        <taxon>asterids</taxon>
        <taxon>campanulids</taxon>
        <taxon>Asterales</taxon>
        <taxon>Asteraceae</taxon>
        <taxon>Asteroideae</taxon>
        <taxon>Anthemideae</taxon>
        <taxon>Artemisiinae</taxon>
        <taxon>Artemisia</taxon>
    </lineage>
</organism>
<dbReference type="InterPro" id="IPR036396">
    <property type="entry name" value="Cyt_P450_sf"/>
</dbReference>
<evidence type="ECO:0000313" key="10">
    <source>
        <dbReference type="EMBL" id="PWA35263.1"/>
    </source>
</evidence>
<evidence type="ECO:0000256" key="9">
    <source>
        <dbReference type="ARBA" id="ARBA00023136"/>
    </source>
</evidence>
<dbReference type="GO" id="GO:0016705">
    <property type="term" value="F:oxidoreductase activity, acting on paired donors, with incorporation or reduction of molecular oxygen"/>
    <property type="evidence" value="ECO:0007669"/>
    <property type="project" value="InterPro"/>
</dbReference>
<evidence type="ECO:0000256" key="7">
    <source>
        <dbReference type="ARBA" id="ARBA00023004"/>
    </source>
</evidence>
<dbReference type="Proteomes" id="UP000245207">
    <property type="component" value="Unassembled WGS sequence"/>
</dbReference>
<dbReference type="InterPro" id="IPR001128">
    <property type="entry name" value="Cyt_P450"/>
</dbReference>
<dbReference type="PANTHER" id="PTHR47943">
    <property type="entry name" value="CYTOCHROME P450 93A3-LIKE"/>
    <property type="match status" value="1"/>
</dbReference>
<dbReference type="Pfam" id="PF00067">
    <property type="entry name" value="p450"/>
    <property type="match status" value="1"/>
</dbReference>
<evidence type="ECO:0000256" key="6">
    <source>
        <dbReference type="ARBA" id="ARBA00023002"/>
    </source>
</evidence>
<proteinExistence type="inferred from homology"/>
<dbReference type="GO" id="GO:0004497">
    <property type="term" value="F:monooxygenase activity"/>
    <property type="evidence" value="ECO:0007669"/>
    <property type="project" value="UniProtKB-KW"/>
</dbReference>
<evidence type="ECO:0000256" key="3">
    <source>
        <dbReference type="ARBA" id="ARBA00010617"/>
    </source>
</evidence>
<comment type="caution">
    <text evidence="10">The sequence shown here is derived from an EMBL/GenBank/DDBJ whole genome shotgun (WGS) entry which is preliminary data.</text>
</comment>
<evidence type="ECO:0000256" key="4">
    <source>
        <dbReference type="ARBA" id="ARBA00022617"/>
    </source>
</evidence>
<evidence type="ECO:0000256" key="1">
    <source>
        <dbReference type="ARBA" id="ARBA00001971"/>
    </source>
</evidence>
<dbReference type="GO" id="GO:0005506">
    <property type="term" value="F:iron ion binding"/>
    <property type="evidence" value="ECO:0007669"/>
    <property type="project" value="InterPro"/>
</dbReference>
<protein>
    <submittedName>
        <fullName evidence="10">Cytochrome P450</fullName>
    </submittedName>
</protein>
<keyword evidence="5" id="KW-0479">Metal-binding</keyword>
<dbReference type="PANTHER" id="PTHR47943:SF8">
    <property type="entry name" value="CYTOCHROME P450"/>
    <property type="match status" value="1"/>
</dbReference>
<keyword evidence="7" id="KW-0408">Iron</keyword>
<evidence type="ECO:0000256" key="5">
    <source>
        <dbReference type="ARBA" id="ARBA00022723"/>
    </source>
</evidence>
<evidence type="ECO:0000256" key="2">
    <source>
        <dbReference type="ARBA" id="ARBA00004370"/>
    </source>
</evidence>
<dbReference type="GO" id="GO:0020037">
    <property type="term" value="F:heme binding"/>
    <property type="evidence" value="ECO:0007669"/>
    <property type="project" value="InterPro"/>
</dbReference>
<evidence type="ECO:0000256" key="8">
    <source>
        <dbReference type="ARBA" id="ARBA00023033"/>
    </source>
</evidence>
<dbReference type="Gene3D" id="1.10.630.10">
    <property type="entry name" value="Cytochrome P450"/>
    <property type="match status" value="1"/>
</dbReference>
<accession>A0A2U1KF83</accession>
<dbReference type="EMBL" id="PKPP01020361">
    <property type="protein sequence ID" value="PWA35263.1"/>
    <property type="molecule type" value="Genomic_DNA"/>
</dbReference>
<gene>
    <name evidence="10" type="ORF">CTI12_AA611250</name>
</gene>
<comment type="cofactor">
    <cofactor evidence="1">
        <name>heme</name>
        <dbReference type="ChEBI" id="CHEBI:30413"/>
    </cofactor>
</comment>
<dbReference type="SMR" id="A0A2U1KF83"/>
<comment type="subcellular location">
    <subcellularLocation>
        <location evidence="2">Membrane</location>
    </subcellularLocation>
</comment>
<dbReference type="OrthoDB" id="1103324at2759"/>
<reference evidence="10 11" key="1">
    <citation type="journal article" date="2018" name="Mol. Plant">
        <title>The genome of Artemisia annua provides insight into the evolution of Asteraceae family and artemisinin biosynthesis.</title>
        <authorList>
            <person name="Shen Q."/>
            <person name="Zhang L."/>
            <person name="Liao Z."/>
            <person name="Wang S."/>
            <person name="Yan T."/>
            <person name="Shi P."/>
            <person name="Liu M."/>
            <person name="Fu X."/>
            <person name="Pan Q."/>
            <person name="Wang Y."/>
            <person name="Lv Z."/>
            <person name="Lu X."/>
            <person name="Zhang F."/>
            <person name="Jiang W."/>
            <person name="Ma Y."/>
            <person name="Chen M."/>
            <person name="Hao X."/>
            <person name="Li L."/>
            <person name="Tang Y."/>
            <person name="Lv G."/>
            <person name="Zhou Y."/>
            <person name="Sun X."/>
            <person name="Brodelius P.E."/>
            <person name="Rose J.K.C."/>
            <person name="Tang K."/>
        </authorList>
    </citation>
    <scope>NUCLEOTIDE SEQUENCE [LARGE SCALE GENOMIC DNA]</scope>
    <source>
        <strain evidence="11">cv. Huhao1</strain>
        <tissue evidence="10">Leaf</tissue>
    </source>
</reference>
<keyword evidence="6" id="KW-0560">Oxidoreductase</keyword>
<comment type="similarity">
    <text evidence="3">Belongs to the cytochrome P450 family.</text>
</comment>
<sequence>MGLFFASILALHHRPRNSSIDRVSFGASGFHFAPYGSYWKFMKKIVVSQLLNTRTLDVFLPLRNDEINRLIKCLSQKANDGKSVELGLELMKMTNNVISRMLMGKRCSENEDEAVDISKIITEYSELMGKFNLSDHIWFCKNLDLQGFGKQSMDIHTRFDALMESVLREHQEARKLKEDTGHVRDLLDILLDISEDESMEIKLTTDNIKAFILAGKDGNLNSVDMEEGIGLALPRANRLVCVPVARLHPIPLSA</sequence>
<keyword evidence="4" id="KW-0349">Heme</keyword>
<dbReference type="SUPFAM" id="SSF48264">
    <property type="entry name" value="Cytochrome P450"/>
    <property type="match status" value="1"/>
</dbReference>
<dbReference type="AlphaFoldDB" id="A0A2U1KF83"/>
<evidence type="ECO:0000313" key="11">
    <source>
        <dbReference type="Proteomes" id="UP000245207"/>
    </source>
</evidence>
<dbReference type="STRING" id="35608.A0A2U1KF83"/>
<dbReference type="GO" id="GO:0016020">
    <property type="term" value="C:membrane"/>
    <property type="evidence" value="ECO:0007669"/>
    <property type="project" value="UniProtKB-SubCell"/>
</dbReference>
<keyword evidence="9" id="KW-0472">Membrane</keyword>
<name>A0A2U1KF83_ARTAN</name>
<keyword evidence="8" id="KW-0503">Monooxygenase</keyword>
<keyword evidence="11" id="KW-1185">Reference proteome</keyword>